<keyword evidence="4" id="KW-1133">Transmembrane helix</keyword>
<comment type="caution">
    <text evidence="7">The sequence shown here is derived from an EMBL/GenBank/DDBJ whole genome shotgun (WGS) entry which is preliminary data.</text>
</comment>
<name>A0ABS8D168_9NEIS</name>
<dbReference type="PROSITE" id="PS50111">
    <property type="entry name" value="CHEMOTAXIS_TRANSDUC_2"/>
    <property type="match status" value="1"/>
</dbReference>
<dbReference type="InterPro" id="IPR004089">
    <property type="entry name" value="MCPsignal_dom"/>
</dbReference>
<keyword evidence="1 3" id="KW-0807">Transducer</keyword>
<evidence type="ECO:0000256" key="3">
    <source>
        <dbReference type="PROSITE-ProRule" id="PRU00284"/>
    </source>
</evidence>
<proteinExistence type="inferred from homology"/>
<dbReference type="RefSeq" id="WP_227177296.1">
    <property type="nucleotide sequence ID" value="NZ_JAJBZT010000001.1"/>
</dbReference>
<organism evidence="7 8">
    <name type="scientific">Leeia speluncae</name>
    <dbReference type="NCBI Taxonomy" id="2884804"/>
    <lineage>
        <taxon>Bacteria</taxon>
        <taxon>Pseudomonadati</taxon>
        <taxon>Pseudomonadota</taxon>
        <taxon>Betaproteobacteria</taxon>
        <taxon>Neisseriales</taxon>
        <taxon>Leeiaceae</taxon>
        <taxon>Leeia</taxon>
    </lineage>
</organism>
<reference evidence="7" key="1">
    <citation type="submission" date="2021-10" db="EMBL/GenBank/DDBJ databases">
        <title>The complete genome sequence of Leeia sp. TBRC 13508.</title>
        <authorList>
            <person name="Charoenyingcharoen P."/>
            <person name="Yukphan P."/>
        </authorList>
    </citation>
    <scope>NUCLEOTIDE SEQUENCE</scope>
    <source>
        <strain evidence="7">TBRC 13508</strain>
    </source>
</reference>
<dbReference type="SMART" id="SM00283">
    <property type="entry name" value="MA"/>
    <property type="match status" value="1"/>
</dbReference>
<dbReference type="InterPro" id="IPR024478">
    <property type="entry name" value="HlyB_4HB_MCP"/>
</dbReference>
<evidence type="ECO:0000256" key="2">
    <source>
        <dbReference type="ARBA" id="ARBA00029447"/>
    </source>
</evidence>
<dbReference type="PANTHER" id="PTHR32089">
    <property type="entry name" value="METHYL-ACCEPTING CHEMOTAXIS PROTEIN MCPB"/>
    <property type="match status" value="1"/>
</dbReference>
<dbReference type="CDD" id="cd06225">
    <property type="entry name" value="HAMP"/>
    <property type="match status" value="1"/>
</dbReference>
<feature type="transmembrane region" description="Helical" evidence="4">
    <location>
        <begin position="7"/>
        <end position="29"/>
    </location>
</feature>
<dbReference type="Proteomes" id="UP001165395">
    <property type="component" value="Unassembled WGS sequence"/>
</dbReference>
<dbReference type="InterPro" id="IPR004090">
    <property type="entry name" value="Chemotax_Me-accpt_rcpt"/>
</dbReference>
<dbReference type="PRINTS" id="PR00260">
    <property type="entry name" value="CHEMTRNSDUCR"/>
</dbReference>
<dbReference type="Pfam" id="PF00672">
    <property type="entry name" value="HAMP"/>
    <property type="match status" value="1"/>
</dbReference>
<dbReference type="Pfam" id="PF12729">
    <property type="entry name" value="4HB_MCP_1"/>
    <property type="match status" value="1"/>
</dbReference>
<evidence type="ECO:0000259" key="6">
    <source>
        <dbReference type="PROSITE" id="PS50885"/>
    </source>
</evidence>
<evidence type="ECO:0000313" key="8">
    <source>
        <dbReference type="Proteomes" id="UP001165395"/>
    </source>
</evidence>
<comment type="similarity">
    <text evidence="2">Belongs to the methyl-accepting chemotaxis (MCP) protein family.</text>
</comment>
<feature type="domain" description="Methyl-accepting transducer" evidence="5">
    <location>
        <begin position="266"/>
        <end position="502"/>
    </location>
</feature>
<protein>
    <submittedName>
        <fullName evidence="7">Methyl-accepting chemotaxis protein</fullName>
    </submittedName>
</protein>
<accession>A0ABS8D168</accession>
<dbReference type="Gene3D" id="1.10.287.950">
    <property type="entry name" value="Methyl-accepting chemotaxis protein"/>
    <property type="match status" value="1"/>
</dbReference>
<sequence length="538" mass="58595">MNIKKKIYFSFAIASVGLVSVCGMGLWGINQSNNNIQIISNKTLPGYDTLSSVATKFNRSQGLALQHVLSMNSTLQDKIEKELDITFKQLQEQLSIYDKDFSSDAEDKQLTKQDIALINQYQKTIGDVLEKSREGQFDVAQQMAVAEGSQAAERVQRALETHIKHSKQIATAIQEKASNTFSQSLTLMISVAGISILGVLLIGWALSRAVNHGLASIKETIARVSQHKDFTQRAKIVSNDEIGETIHWFNQLIDSLHANLKSLKEGAQQVASNANQLLDTAKVLSANAHQQNEASNQVGDTVEELTNSSGHITNRSHESLLLAKQSKEMADEGVNTINHTIQDIRHISTTINETSSSLKALELQSNQIGTVVAVIREVAEQTNLLALNAAIEAARAGEQGRGFAVVADEVRKLAERTATSTQEIALTISTMHAHSSSAVQQMDKTVHSVNVSVERADQTESVIIQIGQAADKTSAMVEDISEAISEQSNASTEIAIQLAKIKEITEKTSNSADMTTENANQLDDLAKRQIEILAGYQL</sequence>
<dbReference type="InterPro" id="IPR003660">
    <property type="entry name" value="HAMP_dom"/>
</dbReference>
<dbReference type="PROSITE" id="PS50885">
    <property type="entry name" value="HAMP"/>
    <property type="match status" value="1"/>
</dbReference>
<evidence type="ECO:0000256" key="1">
    <source>
        <dbReference type="ARBA" id="ARBA00023224"/>
    </source>
</evidence>
<keyword evidence="4" id="KW-0472">Membrane</keyword>
<dbReference type="Pfam" id="PF00015">
    <property type="entry name" value="MCPsignal"/>
    <property type="match status" value="1"/>
</dbReference>
<feature type="domain" description="HAMP" evidence="6">
    <location>
        <begin position="208"/>
        <end position="261"/>
    </location>
</feature>
<dbReference type="PANTHER" id="PTHR32089:SF112">
    <property type="entry name" value="LYSOZYME-LIKE PROTEIN-RELATED"/>
    <property type="match status" value="1"/>
</dbReference>
<dbReference type="SUPFAM" id="SSF58104">
    <property type="entry name" value="Methyl-accepting chemotaxis protein (MCP) signaling domain"/>
    <property type="match status" value="1"/>
</dbReference>
<gene>
    <name evidence="7" type="ORF">LIN78_00065</name>
</gene>
<evidence type="ECO:0000259" key="5">
    <source>
        <dbReference type="PROSITE" id="PS50111"/>
    </source>
</evidence>
<keyword evidence="8" id="KW-1185">Reference proteome</keyword>
<keyword evidence="4" id="KW-0812">Transmembrane</keyword>
<evidence type="ECO:0000256" key="4">
    <source>
        <dbReference type="SAM" id="Phobius"/>
    </source>
</evidence>
<dbReference type="EMBL" id="JAJBZT010000001">
    <property type="protein sequence ID" value="MCB6181949.1"/>
    <property type="molecule type" value="Genomic_DNA"/>
</dbReference>
<dbReference type="CDD" id="cd11386">
    <property type="entry name" value="MCP_signal"/>
    <property type="match status" value="1"/>
</dbReference>
<evidence type="ECO:0000313" key="7">
    <source>
        <dbReference type="EMBL" id="MCB6181949.1"/>
    </source>
</evidence>
<dbReference type="SMART" id="SM00304">
    <property type="entry name" value="HAMP"/>
    <property type="match status" value="1"/>
</dbReference>